<feature type="compositionally biased region" description="Basic residues" evidence="2">
    <location>
        <begin position="870"/>
        <end position="879"/>
    </location>
</feature>
<reference evidence="4 5" key="1">
    <citation type="journal article" date="2020" name="Microbiol. Resour. Announc.">
        <title>Draft Genome Sequence of a Cladosporium Species Isolated from the Mesophotic Ascidian Didemnum maculosum.</title>
        <authorList>
            <person name="Gioti A."/>
            <person name="Siaperas R."/>
            <person name="Nikolaivits E."/>
            <person name="Le Goff G."/>
            <person name="Ouazzani J."/>
            <person name="Kotoulas G."/>
            <person name="Topakas E."/>
        </authorList>
    </citation>
    <scope>NUCLEOTIDE SEQUENCE [LARGE SCALE GENOMIC DNA]</scope>
    <source>
        <strain evidence="4 5">TM138-S3</strain>
    </source>
</reference>
<feature type="compositionally biased region" description="Low complexity" evidence="2">
    <location>
        <begin position="1135"/>
        <end position="1145"/>
    </location>
</feature>
<sequence>MADYFSEYSSFVGAKGLPSPADTPYDTPGFLRSKRSSRATTAGSTRSREQSASPPPLPPDAVDYADKNRDGRYTALDPRRFTPTLHASLVSEILSLRRELDSKNHLVENLETSLASAKNDNETLSAELTTSAKEVRTAKQQVAQMESGTYEALEALVKERDNANASLQEMKARLEATQKKTRGHDEEAERTQTIWEREKEQWENERRQLERRVHVTETRLRAFVDEVAAQQAASEAAPVEQESIGDNETIRDSGIGNDSETTSLASPRKRHTRNVSSLSFKNGFRNSVFSRAVDSPEPSAKAPGHSLADELGIDEEDEENLDESDHEDDEDDELDYHERPKHLQSRQGSMIDMDSKAKRILGLSDDLPVSPAMRDFPKDVSDETPVSPGLRPVSPQRSSSPQNHATAISKKIEYVDTGYQPSPPSSPAHGKRQLEPLQVPQQPRGTPTFLIDSGEPDDTHVPVRRPISVPAKLASSPISPPETPVVDGVTWPEGKKTPAISPVYSSASTQTDDAGPSLTKSDAPKRDSLQVPVAVPQIAIHPPTSRPSSPRTYALPPNTKNAGSQTNLRWPGKDASVQTEEIRIDQRPIKLPPHLLPSHLDELPEASVARKPAAEPAVAPKKPAKREAPRRQHISTNLPMLSSFPSPPMRSPTEVSSPAHSRDGSTGGLGKMPLKAIPLPKPTLAPAISMDEVAAESSKGPLNRSSQFGVSQQSQANRQLAEIDDVSDISSSDDSEADDQAGSMPVLNAAGRLEGPDPLAFIPHDFANSPQRRPATADSYDAAPAPSIASSRNNSQRGVGGKRPPPSRSSAYLQTRARSPSFTSVASSNVSTQSALPPYAIPTRSSSRFSKSYFHGEDAQSPTPGTAASRGKRAARGNHQRQGSLRKVQSAASMRGRANKMSPQKPRRRRRSPALTPVQSMAFESPAPTNFPIPELPTPLQQSLAFDWGKRPSSPSKRPDTAASSAPPNEESQLVDSIAGTMVGEWMWKYMRKRKSFGAEAAETFSARNGEESNVGFTSHGTRHKRWVWLSPYERTIMWDSKQPSSASALQGKKGRKLTIQSVLDVADETPLPRKPELSTAFHRSILILTPSRALKFTAINAERHALWMSALSFLSETDQVQLPQLPLVPPIPDQYQNQPQLQRQLSPSFGRGHVRDSLRLAKGRQQPNILRSVSAQNTSAADIADIPTRREPPPAPEDDDDGADFPCIPRLYSNTNKHQRQRSNTSSSPAFPPPFSGLRSFSSTAIPSTASSNTRSNPGPSSSTKGPAAESSSHSGSRRPSEHSSAAAAGGNFDHFNFFDAMPTVRMQAFVDPALKNGVLYVPPPMPAGPPPGVPLAMAASPRRRARGGSNLSSSSADKRRAGYVFDEDGVDPFKGF</sequence>
<feature type="compositionally biased region" description="Acidic residues" evidence="2">
    <location>
        <begin position="722"/>
        <end position="739"/>
    </location>
</feature>
<feature type="compositionally biased region" description="Polar residues" evidence="2">
    <location>
        <begin position="703"/>
        <end position="718"/>
    </location>
</feature>
<feature type="region of interest" description="Disordered" evidence="2">
    <location>
        <begin position="232"/>
        <end position="277"/>
    </location>
</feature>
<keyword evidence="5" id="KW-1185">Reference proteome</keyword>
<feature type="compositionally biased region" description="Polar residues" evidence="2">
    <location>
        <begin position="788"/>
        <end position="797"/>
    </location>
</feature>
<feature type="region of interest" description="Disordered" evidence="2">
    <location>
        <begin position="1333"/>
        <end position="1378"/>
    </location>
</feature>
<feature type="compositionally biased region" description="Polar residues" evidence="2">
    <location>
        <begin position="808"/>
        <end position="835"/>
    </location>
</feature>
<evidence type="ECO:0000313" key="5">
    <source>
        <dbReference type="Proteomes" id="UP000803884"/>
    </source>
</evidence>
<feature type="compositionally biased region" description="Acidic residues" evidence="2">
    <location>
        <begin position="311"/>
        <end position="335"/>
    </location>
</feature>
<evidence type="ECO:0000259" key="3">
    <source>
        <dbReference type="Pfam" id="PF12814"/>
    </source>
</evidence>
<evidence type="ECO:0000313" key="4">
    <source>
        <dbReference type="EMBL" id="KAL1590444.1"/>
    </source>
</evidence>
<dbReference type="GO" id="GO:0005739">
    <property type="term" value="C:mitochondrion"/>
    <property type="evidence" value="ECO:0007669"/>
    <property type="project" value="TreeGrafter"/>
</dbReference>
<feature type="region of interest" description="Disordered" evidence="2">
    <location>
        <begin position="1132"/>
        <end position="1289"/>
    </location>
</feature>
<feature type="region of interest" description="Disordered" evidence="2">
    <location>
        <begin position="293"/>
        <end position="976"/>
    </location>
</feature>
<protein>
    <recommendedName>
        <fullName evidence="3">Pleckstrin homology domain-containing protein</fullName>
    </recommendedName>
</protein>
<dbReference type="RefSeq" id="XP_069233549.1">
    <property type="nucleotide sequence ID" value="XM_069369335.1"/>
</dbReference>
<dbReference type="EMBL" id="JAAQHG020000002">
    <property type="protein sequence ID" value="KAL1590444.1"/>
    <property type="molecule type" value="Genomic_DNA"/>
</dbReference>
<dbReference type="GO" id="GO:0005938">
    <property type="term" value="C:cell cortex"/>
    <property type="evidence" value="ECO:0007669"/>
    <property type="project" value="InterPro"/>
</dbReference>
<dbReference type="GO" id="GO:0032065">
    <property type="term" value="P:maintenance of protein location in cell cortex"/>
    <property type="evidence" value="ECO:0007669"/>
    <property type="project" value="InterPro"/>
</dbReference>
<feature type="compositionally biased region" description="Basic and acidic residues" evidence="2">
    <location>
        <begin position="64"/>
        <end position="76"/>
    </location>
</feature>
<accession>A0AB34KZJ5</accession>
<dbReference type="SUPFAM" id="SSF50729">
    <property type="entry name" value="PH domain-like"/>
    <property type="match status" value="1"/>
</dbReference>
<feature type="region of interest" description="Disordered" evidence="2">
    <location>
        <begin position="12"/>
        <end position="76"/>
    </location>
</feature>
<dbReference type="Pfam" id="PF12814">
    <property type="entry name" value="Mcp5_PH"/>
    <property type="match status" value="1"/>
</dbReference>
<feature type="compositionally biased region" description="Low complexity" evidence="2">
    <location>
        <begin position="609"/>
        <end position="621"/>
    </location>
</feature>
<name>A0AB34KZJ5_9PEZI</name>
<comment type="caution">
    <text evidence="4">The sequence shown here is derived from an EMBL/GenBank/DDBJ whole genome shotgun (WGS) entry which is preliminary data.</text>
</comment>
<feature type="compositionally biased region" description="Polar residues" evidence="2">
    <location>
        <begin position="1240"/>
        <end position="1266"/>
    </location>
</feature>
<feature type="domain" description="Pleckstrin homology" evidence="3">
    <location>
        <begin position="974"/>
        <end position="1117"/>
    </location>
</feature>
<proteinExistence type="predicted"/>
<feature type="compositionally biased region" description="Polar residues" evidence="2">
    <location>
        <begin position="962"/>
        <end position="975"/>
    </location>
</feature>
<feature type="compositionally biased region" description="Low complexity" evidence="2">
    <location>
        <begin position="391"/>
        <end position="402"/>
    </location>
</feature>
<feature type="coiled-coil region" evidence="1">
    <location>
        <begin position="93"/>
        <end position="219"/>
    </location>
</feature>
<feature type="compositionally biased region" description="Low complexity" evidence="2">
    <location>
        <begin position="1267"/>
        <end position="1276"/>
    </location>
</feature>
<dbReference type="GeneID" id="96002173"/>
<feature type="compositionally biased region" description="Low complexity" evidence="2">
    <location>
        <begin position="542"/>
        <end position="552"/>
    </location>
</feature>
<feature type="compositionally biased region" description="Polar residues" evidence="2">
    <location>
        <begin position="256"/>
        <end position="265"/>
    </location>
</feature>
<dbReference type="PANTHER" id="PTHR28190:SF2">
    <property type="entry name" value="MIGRATION PROTEIN, PUTATIVE (AFU_ORTHOLOGUE AFUA_2G07730)-RELATED"/>
    <property type="match status" value="1"/>
</dbReference>
<organism evidence="4 5">
    <name type="scientific">Cladosporium halotolerans</name>
    <dbReference type="NCBI Taxonomy" id="1052096"/>
    <lineage>
        <taxon>Eukaryota</taxon>
        <taxon>Fungi</taxon>
        <taxon>Dikarya</taxon>
        <taxon>Ascomycota</taxon>
        <taxon>Pezizomycotina</taxon>
        <taxon>Dothideomycetes</taxon>
        <taxon>Dothideomycetidae</taxon>
        <taxon>Cladosporiales</taxon>
        <taxon>Cladosporiaceae</taxon>
        <taxon>Cladosporium</taxon>
    </lineage>
</organism>
<evidence type="ECO:0000256" key="1">
    <source>
        <dbReference type="SAM" id="Coils"/>
    </source>
</evidence>
<feature type="compositionally biased region" description="Low complexity" evidence="2">
    <location>
        <begin position="232"/>
        <end position="242"/>
    </location>
</feature>
<dbReference type="InterPro" id="IPR024774">
    <property type="entry name" value="PH_dom-Mcp5-type"/>
</dbReference>
<dbReference type="Proteomes" id="UP000803884">
    <property type="component" value="Unassembled WGS sequence"/>
</dbReference>
<dbReference type="GO" id="GO:0005543">
    <property type="term" value="F:phospholipid binding"/>
    <property type="evidence" value="ECO:0007669"/>
    <property type="project" value="InterPro"/>
</dbReference>
<dbReference type="PANTHER" id="PTHR28190">
    <property type="entry name" value="NUCLEAR MIGRATION PROTEIN NUM1"/>
    <property type="match status" value="1"/>
</dbReference>
<feature type="compositionally biased region" description="Polar residues" evidence="2">
    <location>
        <begin position="558"/>
        <end position="568"/>
    </location>
</feature>
<dbReference type="InterPro" id="IPR053005">
    <property type="entry name" value="Nuclear_Pos-Cytoskel_Interact"/>
</dbReference>
<gene>
    <name evidence="4" type="ORF">WHR41_00729</name>
</gene>
<dbReference type="GO" id="GO:0015631">
    <property type="term" value="F:tubulin binding"/>
    <property type="evidence" value="ECO:0007669"/>
    <property type="project" value="TreeGrafter"/>
</dbReference>
<dbReference type="GO" id="GO:0000226">
    <property type="term" value="P:microtubule cytoskeleton organization"/>
    <property type="evidence" value="ECO:0007669"/>
    <property type="project" value="TreeGrafter"/>
</dbReference>
<evidence type="ECO:0000256" key="2">
    <source>
        <dbReference type="SAM" id="MobiDB-lite"/>
    </source>
</evidence>
<feature type="compositionally biased region" description="Polar residues" evidence="2">
    <location>
        <begin position="1166"/>
        <end position="1181"/>
    </location>
</feature>
<feature type="compositionally biased region" description="Polar residues" evidence="2">
    <location>
        <begin position="503"/>
        <end position="512"/>
    </location>
</feature>
<keyword evidence="1" id="KW-0175">Coiled coil</keyword>